<proteinExistence type="inferred from homology"/>
<evidence type="ECO:0000256" key="9">
    <source>
        <dbReference type="RuleBase" id="RU003814"/>
    </source>
</evidence>
<dbReference type="GO" id="GO:0003743">
    <property type="term" value="F:translation initiation factor activity"/>
    <property type="evidence" value="ECO:0007669"/>
    <property type="project" value="UniProtKB-KW"/>
</dbReference>
<protein>
    <recommendedName>
        <fullName evidence="6">Translation initiation factor eIF2B subunit alpha</fullName>
    </recommendedName>
    <alternativeName>
        <fullName evidence="7">eIF2B GDP-GTP exchange factor subunit alpha</fullName>
    </alternativeName>
</protein>
<name>A0A507EAN4_9FUNG</name>
<evidence type="ECO:0000313" key="10">
    <source>
        <dbReference type="EMBL" id="TPX60856.1"/>
    </source>
</evidence>
<dbReference type="GO" id="GO:0005829">
    <property type="term" value="C:cytosol"/>
    <property type="evidence" value="ECO:0007669"/>
    <property type="project" value="UniProtKB-SubCell"/>
</dbReference>
<dbReference type="AlphaFoldDB" id="A0A507EAN4"/>
<evidence type="ECO:0000256" key="2">
    <source>
        <dbReference type="ARBA" id="ARBA00007251"/>
    </source>
</evidence>
<dbReference type="PANTHER" id="PTHR45860:SF1">
    <property type="entry name" value="TRANSLATION INITIATION FACTOR EIF-2B SUBUNIT ALPHA"/>
    <property type="match status" value="1"/>
</dbReference>
<comment type="subunit">
    <text evidence="8">Component of the translation initiation factor 2B (eIF2B) complex which is a heterodecamer of two sets of five different subunits: alpha, beta, gamma, delta and epsilon. Subunits alpha, beta and delta comprise a regulatory subcomplex and subunits epsilon and gamma comprise a catalytic subcomplex. Within the complex, the hexameric regulatory complex resides at the center, with the two heterodimeric catalytic subcomplexes bound on opposite sides.</text>
</comment>
<accession>A0A507EAN4</accession>
<dbReference type="OrthoDB" id="10249309at2759"/>
<dbReference type="STRING" id="246404.A0A507EAN4"/>
<organism evidence="10 12">
    <name type="scientific">Chytriomyces confervae</name>
    <dbReference type="NCBI Taxonomy" id="246404"/>
    <lineage>
        <taxon>Eukaryota</taxon>
        <taxon>Fungi</taxon>
        <taxon>Fungi incertae sedis</taxon>
        <taxon>Chytridiomycota</taxon>
        <taxon>Chytridiomycota incertae sedis</taxon>
        <taxon>Chytridiomycetes</taxon>
        <taxon>Chytridiales</taxon>
        <taxon>Chytriomycetaceae</taxon>
        <taxon>Chytriomyces</taxon>
    </lineage>
</organism>
<evidence type="ECO:0000313" key="11">
    <source>
        <dbReference type="EMBL" id="TPX70975.1"/>
    </source>
</evidence>
<dbReference type="InterPro" id="IPR042528">
    <property type="entry name" value="elF-2B_alpha_N"/>
</dbReference>
<evidence type="ECO:0000256" key="3">
    <source>
        <dbReference type="ARBA" id="ARBA00022490"/>
    </source>
</evidence>
<evidence type="ECO:0000256" key="1">
    <source>
        <dbReference type="ARBA" id="ARBA00004514"/>
    </source>
</evidence>
<keyword evidence="12" id="KW-1185">Reference proteome</keyword>
<reference evidence="10 12" key="1">
    <citation type="journal article" date="2019" name="Sci. Rep.">
        <title>Comparative genomics of chytrid fungi reveal insights into the obligate biotrophic and pathogenic lifestyle of Synchytrium endobioticum.</title>
        <authorList>
            <person name="van de Vossenberg B.T.L.H."/>
            <person name="Warris S."/>
            <person name="Nguyen H.D.T."/>
            <person name="van Gent-Pelzer M.P.E."/>
            <person name="Joly D.L."/>
            <person name="van de Geest H.C."/>
            <person name="Bonants P.J.M."/>
            <person name="Smith D.S."/>
            <person name="Levesque C.A."/>
            <person name="van der Lee T.A.J."/>
        </authorList>
    </citation>
    <scope>NUCLEOTIDE SEQUENCE [LARGE SCALE GENOMIC DNA]</scope>
    <source>
        <strain evidence="10 12">CBS 675.73</strain>
    </source>
</reference>
<dbReference type="EMBL" id="QEAP01000679">
    <property type="protein sequence ID" value="TPX60856.1"/>
    <property type="molecule type" value="Genomic_DNA"/>
</dbReference>
<keyword evidence="10" id="KW-0413">Isomerase</keyword>
<dbReference type="EMBL" id="QEAP01000268">
    <property type="protein sequence ID" value="TPX70975.1"/>
    <property type="molecule type" value="Genomic_DNA"/>
</dbReference>
<keyword evidence="4" id="KW-0396">Initiation factor</keyword>
<comment type="similarity">
    <text evidence="2 9">Belongs to the eIF-2B alpha/beta/delta subunits family.</text>
</comment>
<dbReference type="InterPro" id="IPR000649">
    <property type="entry name" value="IF-2B-related"/>
</dbReference>
<dbReference type="GO" id="GO:0016853">
    <property type="term" value="F:isomerase activity"/>
    <property type="evidence" value="ECO:0007669"/>
    <property type="project" value="UniProtKB-KW"/>
</dbReference>
<evidence type="ECO:0000256" key="7">
    <source>
        <dbReference type="ARBA" id="ARBA00044236"/>
    </source>
</evidence>
<dbReference type="InterPro" id="IPR051501">
    <property type="entry name" value="eIF2B_alpha/beta/delta"/>
</dbReference>
<dbReference type="GO" id="GO:0005085">
    <property type="term" value="F:guanyl-nucleotide exchange factor activity"/>
    <property type="evidence" value="ECO:0007669"/>
    <property type="project" value="TreeGrafter"/>
</dbReference>
<dbReference type="InterPro" id="IPR042529">
    <property type="entry name" value="IF_2B-like_C"/>
</dbReference>
<keyword evidence="3" id="KW-0963">Cytoplasm</keyword>
<dbReference type="PANTHER" id="PTHR45860">
    <property type="entry name" value="TRANSLATION INITIATION FACTOR EIF-2B SUBUNIT ALPHA"/>
    <property type="match status" value="1"/>
</dbReference>
<comment type="caution">
    <text evidence="10">The sequence shown here is derived from an EMBL/GenBank/DDBJ whole genome shotgun (WGS) entry which is preliminary data.</text>
</comment>
<dbReference type="GO" id="GO:0005851">
    <property type="term" value="C:eukaryotic translation initiation factor 2B complex"/>
    <property type="evidence" value="ECO:0007669"/>
    <property type="project" value="TreeGrafter"/>
</dbReference>
<sequence length="312" mass="34074">MAPSKRAQSQGGPFKIRAQLDEITQQNPEMSLAVAAVKVLASTVRNQHASTMTELTLRVTEASNELKKSAPKNYSILAGCEAFLKQLNHTDYHGVSVEECKERILEFEENFVTNASGYVEKISTVGANLIKDGSVILMHSYSRVVMALLQHAAQQNKRYSVIATESRPSRFGEKAVEFLSKLNVPVKLVPDSAVGFVMEKVDLVLVGAEAVVENGGLINQMGTYQIALVAKAANKPFYAVTESYKFVRMFPLSQSDVELPEHRIDAGIPSTASNYSFVSEHHVDYTPPHLVSSLITNLGVLTPSGVVHILVS</sequence>
<dbReference type="Proteomes" id="UP000320333">
    <property type="component" value="Unassembled WGS sequence"/>
</dbReference>
<dbReference type="InterPro" id="IPR037171">
    <property type="entry name" value="NagB/RpiA_transferase-like"/>
</dbReference>
<dbReference type="SUPFAM" id="SSF100950">
    <property type="entry name" value="NagB/RpiA/CoA transferase-like"/>
    <property type="match status" value="1"/>
</dbReference>
<evidence type="ECO:0000256" key="8">
    <source>
        <dbReference type="ARBA" id="ARBA00046432"/>
    </source>
</evidence>
<dbReference type="Gene3D" id="1.20.120.1070">
    <property type="entry name" value="Translation initiation factor eIF-2B, N-terminal domain"/>
    <property type="match status" value="1"/>
</dbReference>
<evidence type="ECO:0000313" key="12">
    <source>
        <dbReference type="Proteomes" id="UP000320333"/>
    </source>
</evidence>
<dbReference type="Gene3D" id="3.40.50.10470">
    <property type="entry name" value="Translation initiation factor eif-2b, domain 2"/>
    <property type="match status" value="1"/>
</dbReference>
<gene>
    <name evidence="10" type="primary">MRI1</name>
    <name evidence="11" type="ORF">CcCBS67573_g06368</name>
    <name evidence="10" type="ORF">CcCBS67573_g08970</name>
</gene>
<evidence type="ECO:0000256" key="6">
    <source>
        <dbReference type="ARBA" id="ARBA00044208"/>
    </source>
</evidence>
<keyword evidence="5" id="KW-0648">Protein biosynthesis</keyword>
<dbReference type="Pfam" id="PF01008">
    <property type="entry name" value="IF-2B"/>
    <property type="match status" value="1"/>
</dbReference>
<comment type="subcellular location">
    <subcellularLocation>
        <location evidence="1">Cytoplasm</location>
        <location evidence="1">Cytosol</location>
    </subcellularLocation>
</comment>
<evidence type="ECO:0000256" key="5">
    <source>
        <dbReference type="ARBA" id="ARBA00022917"/>
    </source>
</evidence>
<evidence type="ECO:0000256" key="4">
    <source>
        <dbReference type="ARBA" id="ARBA00022540"/>
    </source>
</evidence>